<name>A0AAV7LMU4_PLEWA</name>
<keyword evidence="3" id="KW-1185">Reference proteome</keyword>
<accession>A0AAV7LMU4</accession>
<dbReference type="EMBL" id="JANPWB010000015">
    <property type="protein sequence ID" value="KAJ1090753.1"/>
    <property type="molecule type" value="Genomic_DNA"/>
</dbReference>
<protein>
    <submittedName>
        <fullName evidence="2">Uncharacterized protein</fullName>
    </submittedName>
</protein>
<dbReference type="Proteomes" id="UP001066276">
    <property type="component" value="Chromosome 11"/>
</dbReference>
<evidence type="ECO:0000256" key="1">
    <source>
        <dbReference type="SAM" id="MobiDB-lite"/>
    </source>
</evidence>
<evidence type="ECO:0000313" key="2">
    <source>
        <dbReference type="EMBL" id="KAJ1090753.1"/>
    </source>
</evidence>
<proteinExistence type="predicted"/>
<organism evidence="2 3">
    <name type="scientific">Pleurodeles waltl</name>
    <name type="common">Iberian ribbed newt</name>
    <dbReference type="NCBI Taxonomy" id="8319"/>
    <lineage>
        <taxon>Eukaryota</taxon>
        <taxon>Metazoa</taxon>
        <taxon>Chordata</taxon>
        <taxon>Craniata</taxon>
        <taxon>Vertebrata</taxon>
        <taxon>Euteleostomi</taxon>
        <taxon>Amphibia</taxon>
        <taxon>Batrachia</taxon>
        <taxon>Caudata</taxon>
        <taxon>Salamandroidea</taxon>
        <taxon>Salamandridae</taxon>
        <taxon>Pleurodelinae</taxon>
        <taxon>Pleurodeles</taxon>
    </lineage>
</organism>
<evidence type="ECO:0000313" key="3">
    <source>
        <dbReference type="Proteomes" id="UP001066276"/>
    </source>
</evidence>
<feature type="region of interest" description="Disordered" evidence="1">
    <location>
        <begin position="1"/>
        <end position="25"/>
    </location>
</feature>
<comment type="caution">
    <text evidence="2">The sequence shown here is derived from an EMBL/GenBank/DDBJ whole genome shotgun (WGS) entry which is preliminary data.</text>
</comment>
<gene>
    <name evidence="2" type="ORF">NDU88_003882</name>
</gene>
<dbReference type="AlphaFoldDB" id="A0AAV7LMU4"/>
<sequence>MGGVRSAVHAPEWGQAPAPRKRHARPRILKLLLDDSRALWDLGLPPAWETGETPMPKLCSSCTHCRRRVRPGGPLPTLRLHSQPDRMLLTMQRQR</sequence>
<reference evidence="2" key="1">
    <citation type="journal article" date="2022" name="bioRxiv">
        <title>Sequencing and chromosome-scale assembly of the giantPleurodeles waltlgenome.</title>
        <authorList>
            <person name="Brown T."/>
            <person name="Elewa A."/>
            <person name="Iarovenko S."/>
            <person name="Subramanian E."/>
            <person name="Araus A.J."/>
            <person name="Petzold A."/>
            <person name="Susuki M."/>
            <person name="Suzuki K.-i.T."/>
            <person name="Hayashi T."/>
            <person name="Toyoda A."/>
            <person name="Oliveira C."/>
            <person name="Osipova E."/>
            <person name="Leigh N.D."/>
            <person name="Simon A."/>
            <person name="Yun M.H."/>
        </authorList>
    </citation>
    <scope>NUCLEOTIDE SEQUENCE</scope>
    <source>
        <strain evidence="2">20211129_DDA</strain>
        <tissue evidence="2">Liver</tissue>
    </source>
</reference>